<name>A0A917FU57_9BACL</name>
<comment type="caution">
    <text evidence="1">The sequence shown here is derived from an EMBL/GenBank/DDBJ whole genome shotgun (WGS) entry which is preliminary data.</text>
</comment>
<evidence type="ECO:0000313" key="1">
    <source>
        <dbReference type="EMBL" id="GGG03145.1"/>
    </source>
</evidence>
<proteinExistence type="predicted"/>
<sequence>MMFFLIVAAVAGVSVLLYSLYQRHIPVHGVPYIDIENAGMNNDAVVLDVRDYSDATKHPVEGVVQLPYAYLNRHAGEIQKRKVLVIVSDRMLLNLTVRYLRRKGFTIMGYYIRYG</sequence>
<dbReference type="Gene3D" id="3.40.250.10">
    <property type="entry name" value="Rhodanese-like domain"/>
    <property type="match status" value="1"/>
</dbReference>
<reference evidence="1" key="1">
    <citation type="journal article" date="2014" name="Int. J. Syst. Evol. Microbiol.">
        <title>Complete genome sequence of Corynebacterium casei LMG S-19264T (=DSM 44701T), isolated from a smear-ripened cheese.</title>
        <authorList>
            <consortium name="US DOE Joint Genome Institute (JGI-PGF)"/>
            <person name="Walter F."/>
            <person name="Albersmeier A."/>
            <person name="Kalinowski J."/>
            <person name="Ruckert C."/>
        </authorList>
    </citation>
    <scope>NUCLEOTIDE SEQUENCE</scope>
    <source>
        <strain evidence="1">CGMCC 1.12987</strain>
    </source>
</reference>
<evidence type="ECO:0008006" key="3">
    <source>
        <dbReference type="Google" id="ProtNLM"/>
    </source>
</evidence>
<dbReference type="Proteomes" id="UP000644756">
    <property type="component" value="Unassembled WGS sequence"/>
</dbReference>
<dbReference type="EMBL" id="BMGR01000006">
    <property type="protein sequence ID" value="GGG03145.1"/>
    <property type="molecule type" value="Genomic_DNA"/>
</dbReference>
<gene>
    <name evidence="1" type="ORF">GCM10010916_20280</name>
</gene>
<protein>
    <recommendedName>
        <fullName evidence="3">Rhodanese domain-containing protein</fullName>
    </recommendedName>
</protein>
<evidence type="ECO:0000313" key="2">
    <source>
        <dbReference type="Proteomes" id="UP000644756"/>
    </source>
</evidence>
<reference evidence="1" key="2">
    <citation type="submission" date="2020-09" db="EMBL/GenBank/DDBJ databases">
        <authorList>
            <person name="Sun Q."/>
            <person name="Zhou Y."/>
        </authorList>
    </citation>
    <scope>NUCLEOTIDE SEQUENCE</scope>
    <source>
        <strain evidence="1">CGMCC 1.12987</strain>
    </source>
</reference>
<dbReference type="SUPFAM" id="SSF52821">
    <property type="entry name" value="Rhodanese/Cell cycle control phosphatase"/>
    <property type="match status" value="1"/>
</dbReference>
<accession>A0A917FU57</accession>
<keyword evidence="2" id="KW-1185">Reference proteome</keyword>
<organism evidence="1 2">
    <name type="scientific">Paenibacillus abyssi</name>
    <dbReference type="NCBI Taxonomy" id="1340531"/>
    <lineage>
        <taxon>Bacteria</taxon>
        <taxon>Bacillati</taxon>
        <taxon>Bacillota</taxon>
        <taxon>Bacilli</taxon>
        <taxon>Bacillales</taxon>
        <taxon>Paenibacillaceae</taxon>
        <taxon>Paenibacillus</taxon>
    </lineage>
</organism>
<dbReference type="InterPro" id="IPR036873">
    <property type="entry name" value="Rhodanese-like_dom_sf"/>
</dbReference>
<dbReference type="AlphaFoldDB" id="A0A917FU57"/>